<keyword evidence="1" id="KW-0547">Nucleotide-binding</keyword>
<dbReference type="PANTHER" id="PTHR43527:SF2">
    <property type="entry name" value="4-DIPHOSPHOCYTIDYL-2-C-METHYL-D-ERYTHRITOL KINASE, CHLOROPLASTIC"/>
    <property type="match status" value="1"/>
</dbReference>
<gene>
    <name evidence="5" type="ORF">HKI87_08g55790</name>
</gene>
<dbReference type="SUPFAM" id="SSF54211">
    <property type="entry name" value="Ribosomal protein S5 domain 2-like"/>
    <property type="match status" value="1"/>
</dbReference>
<organism evidence="5 6">
    <name type="scientific">Chloropicon roscoffensis</name>
    <dbReference type="NCBI Taxonomy" id="1461544"/>
    <lineage>
        <taxon>Eukaryota</taxon>
        <taxon>Viridiplantae</taxon>
        <taxon>Chlorophyta</taxon>
        <taxon>Chloropicophyceae</taxon>
        <taxon>Chloropicales</taxon>
        <taxon>Chloropicaceae</taxon>
        <taxon>Chloropicon</taxon>
    </lineage>
</organism>
<keyword evidence="2 5" id="KW-0418">Kinase</keyword>
<keyword evidence="2 5" id="KW-0808">Transferase</keyword>
<accession>A0AAX4PEG2</accession>
<dbReference type="InterPro" id="IPR020568">
    <property type="entry name" value="Ribosomal_Su5_D2-typ_SF"/>
</dbReference>
<dbReference type="AlphaFoldDB" id="A0AAX4PEG2"/>
<reference evidence="5 6" key="1">
    <citation type="submission" date="2024-03" db="EMBL/GenBank/DDBJ databases">
        <title>Complete genome sequence of the green alga Chloropicon roscoffensis RCC1871.</title>
        <authorList>
            <person name="Lemieux C."/>
            <person name="Pombert J.-F."/>
            <person name="Otis C."/>
            <person name="Turmel M."/>
        </authorList>
    </citation>
    <scope>NUCLEOTIDE SEQUENCE [LARGE SCALE GENOMIC DNA]</scope>
    <source>
        <strain evidence="5 6">RCC1871</strain>
    </source>
</reference>
<evidence type="ECO:0000259" key="4">
    <source>
        <dbReference type="Pfam" id="PF08544"/>
    </source>
</evidence>
<proteinExistence type="predicted"/>
<sequence>MLWAANKICGEDRPDSDLLEWSGDIGSDISFFFSGGTAYCTGRGEIVEDMPPALPSGYPIVLVKPALPLSTAAVYGKLDVSRCSDVDPEELKQRFYQEALMASSDRKSVTEHPPQDLCVNDLEIPAFEEMPVLAKAKEELIATGSYASVFMSGSGSTMVCLGAHDIDTNSKFQAEGRGPKDEDWLAVMTTPVNRKVGEWYQNETDLVVDDVGDDMSSWPVSRSGEDC</sequence>
<evidence type="ECO:0000256" key="2">
    <source>
        <dbReference type="ARBA" id="ARBA00022777"/>
    </source>
</evidence>
<dbReference type="InterPro" id="IPR014721">
    <property type="entry name" value="Ribsml_uS5_D2-typ_fold_subgr"/>
</dbReference>
<evidence type="ECO:0000256" key="3">
    <source>
        <dbReference type="ARBA" id="ARBA00022840"/>
    </source>
</evidence>
<evidence type="ECO:0000256" key="1">
    <source>
        <dbReference type="ARBA" id="ARBA00022741"/>
    </source>
</evidence>
<dbReference type="InterPro" id="IPR036554">
    <property type="entry name" value="GHMP_kinase_C_sf"/>
</dbReference>
<evidence type="ECO:0000313" key="5">
    <source>
        <dbReference type="EMBL" id="WZN64025.1"/>
    </source>
</evidence>
<protein>
    <submittedName>
        <fullName evidence="5">4-diphosphocytidyl-2C-methyl-D-erythritol kinase</fullName>
    </submittedName>
</protein>
<name>A0AAX4PEG2_9CHLO</name>
<dbReference type="InterPro" id="IPR013750">
    <property type="entry name" value="GHMP_kinase_C_dom"/>
</dbReference>
<dbReference type="Pfam" id="PF08544">
    <property type="entry name" value="GHMP_kinases_C"/>
    <property type="match status" value="1"/>
</dbReference>
<dbReference type="Proteomes" id="UP001472866">
    <property type="component" value="Chromosome 08"/>
</dbReference>
<evidence type="ECO:0000313" key="6">
    <source>
        <dbReference type="Proteomes" id="UP001472866"/>
    </source>
</evidence>
<dbReference type="Gene3D" id="3.30.230.10">
    <property type="match status" value="1"/>
</dbReference>
<dbReference type="PANTHER" id="PTHR43527">
    <property type="entry name" value="4-DIPHOSPHOCYTIDYL-2-C-METHYL-D-ERYTHRITOL KINASE, CHLOROPLASTIC"/>
    <property type="match status" value="1"/>
</dbReference>
<feature type="domain" description="GHMP kinase C-terminal" evidence="4">
    <location>
        <begin position="119"/>
        <end position="162"/>
    </location>
</feature>
<dbReference type="SUPFAM" id="SSF55060">
    <property type="entry name" value="GHMP Kinase, C-terminal domain"/>
    <property type="match status" value="1"/>
</dbReference>
<keyword evidence="3" id="KW-0067">ATP-binding</keyword>
<dbReference type="GO" id="GO:0050515">
    <property type="term" value="F:4-(cytidine 5'-diphospho)-2-C-methyl-D-erythritol kinase activity"/>
    <property type="evidence" value="ECO:0007669"/>
    <property type="project" value="TreeGrafter"/>
</dbReference>
<keyword evidence="6" id="KW-1185">Reference proteome</keyword>
<dbReference type="EMBL" id="CP151508">
    <property type="protein sequence ID" value="WZN64025.1"/>
    <property type="molecule type" value="Genomic_DNA"/>
</dbReference>
<dbReference type="Gene3D" id="3.30.70.890">
    <property type="entry name" value="GHMP kinase, C-terminal domain"/>
    <property type="match status" value="1"/>
</dbReference>
<dbReference type="GO" id="GO:0005524">
    <property type="term" value="F:ATP binding"/>
    <property type="evidence" value="ECO:0007669"/>
    <property type="project" value="UniProtKB-KW"/>
</dbReference>